<comment type="subcellular location">
    <subcellularLocation>
        <location evidence="4">Cell outer membrane</location>
        <topology evidence="4">Lipid-anchor</topology>
    </subcellularLocation>
</comment>
<feature type="signal peptide" evidence="5">
    <location>
        <begin position="1"/>
        <end position="24"/>
    </location>
</feature>
<feature type="domain" description="Pyrrolo-quinoline quinone repeat" evidence="6">
    <location>
        <begin position="69"/>
        <end position="297"/>
    </location>
</feature>
<comment type="function">
    <text evidence="4">Part of the outer membrane protein assembly complex, which is involved in assembly and insertion of beta-barrel proteins into the outer membrane.</text>
</comment>
<dbReference type="Pfam" id="PF08139">
    <property type="entry name" value="LPAM_1"/>
    <property type="match status" value="1"/>
</dbReference>
<gene>
    <name evidence="4 7" type="primary">bamB</name>
    <name evidence="7" type="ORF">IAC56_02790</name>
</gene>
<dbReference type="NCBIfam" id="TIGR03300">
    <property type="entry name" value="assembly_YfgL"/>
    <property type="match status" value="1"/>
</dbReference>
<keyword evidence="4" id="KW-0564">Palmitate</keyword>
<accession>A0A9D1LE17</accession>
<dbReference type="GO" id="GO:0009279">
    <property type="term" value="C:cell outer membrane"/>
    <property type="evidence" value="ECO:0007669"/>
    <property type="project" value="UniProtKB-SubCell"/>
</dbReference>
<comment type="similarity">
    <text evidence="4">Belongs to the BamB family.</text>
</comment>
<evidence type="ECO:0000256" key="2">
    <source>
        <dbReference type="ARBA" id="ARBA00023136"/>
    </source>
</evidence>
<keyword evidence="1 4" id="KW-0732">Signal</keyword>
<reference evidence="7" key="1">
    <citation type="submission" date="2020-10" db="EMBL/GenBank/DDBJ databases">
        <authorList>
            <person name="Gilroy R."/>
        </authorList>
    </citation>
    <scope>NUCLEOTIDE SEQUENCE</scope>
    <source>
        <strain evidence="7">7463</strain>
    </source>
</reference>
<dbReference type="Pfam" id="PF13360">
    <property type="entry name" value="PQQ_2"/>
    <property type="match status" value="1"/>
</dbReference>
<evidence type="ECO:0000256" key="3">
    <source>
        <dbReference type="ARBA" id="ARBA00023237"/>
    </source>
</evidence>
<evidence type="ECO:0000256" key="1">
    <source>
        <dbReference type="ARBA" id="ARBA00022729"/>
    </source>
</evidence>
<dbReference type="HAMAP" id="MF_00923">
    <property type="entry name" value="OM_assembly_BamB"/>
    <property type="match status" value="1"/>
</dbReference>
<organism evidence="7 8">
    <name type="scientific">Candidatus Aphodousia faecigallinarum</name>
    <dbReference type="NCBI Taxonomy" id="2840677"/>
    <lineage>
        <taxon>Bacteria</taxon>
        <taxon>Pseudomonadati</taxon>
        <taxon>Pseudomonadota</taxon>
        <taxon>Betaproteobacteria</taxon>
        <taxon>Burkholderiales</taxon>
        <taxon>Sutterellaceae</taxon>
        <taxon>Sutterellaceae incertae sedis</taxon>
        <taxon>Candidatus Aphodousia</taxon>
    </lineage>
</organism>
<keyword evidence="3 4" id="KW-0998">Cell outer membrane</keyword>
<keyword evidence="2 4" id="KW-0472">Membrane</keyword>
<name>A0A9D1LE17_9BURK</name>
<evidence type="ECO:0000313" key="8">
    <source>
        <dbReference type="Proteomes" id="UP000824083"/>
    </source>
</evidence>
<dbReference type="PANTHER" id="PTHR34512:SF30">
    <property type="entry name" value="OUTER MEMBRANE PROTEIN ASSEMBLY FACTOR BAMB"/>
    <property type="match status" value="1"/>
</dbReference>
<keyword evidence="4" id="KW-0449">Lipoprotein</keyword>
<evidence type="ECO:0000313" key="7">
    <source>
        <dbReference type="EMBL" id="HIU37183.1"/>
    </source>
</evidence>
<comment type="caution">
    <text evidence="7">The sequence shown here is derived from an EMBL/GenBank/DDBJ whole genome shotgun (WGS) entry which is preliminary data.</text>
</comment>
<dbReference type="InterPro" id="IPR017687">
    <property type="entry name" value="BamB"/>
</dbReference>
<reference evidence="7" key="2">
    <citation type="journal article" date="2021" name="PeerJ">
        <title>Extensive microbial diversity within the chicken gut microbiome revealed by metagenomics and culture.</title>
        <authorList>
            <person name="Gilroy R."/>
            <person name="Ravi A."/>
            <person name="Getino M."/>
            <person name="Pursley I."/>
            <person name="Horton D.L."/>
            <person name="Alikhan N.F."/>
            <person name="Baker D."/>
            <person name="Gharbi K."/>
            <person name="Hall N."/>
            <person name="Watson M."/>
            <person name="Adriaenssens E.M."/>
            <person name="Foster-Nyarko E."/>
            <person name="Jarju S."/>
            <person name="Secka A."/>
            <person name="Antonio M."/>
            <person name="Oren A."/>
            <person name="Chaudhuri R.R."/>
            <person name="La Ragione R."/>
            <person name="Hildebrand F."/>
            <person name="Pallen M.J."/>
        </authorList>
    </citation>
    <scope>NUCLEOTIDE SEQUENCE</scope>
    <source>
        <strain evidence="7">7463</strain>
    </source>
</reference>
<proteinExistence type="inferred from homology"/>
<dbReference type="GO" id="GO:0043165">
    <property type="term" value="P:Gram-negative-bacterium-type cell outer membrane assembly"/>
    <property type="evidence" value="ECO:0007669"/>
    <property type="project" value="UniProtKB-UniRule"/>
</dbReference>
<comment type="subunit">
    <text evidence="4">Part of the Bam complex.</text>
</comment>
<dbReference type="InterPro" id="IPR002372">
    <property type="entry name" value="PQQ_rpt_dom"/>
</dbReference>
<dbReference type="GO" id="GO:0051205">
    <property type="term" value="P:protein insertion into membrane"/>
    <property type="evidence" value="ECO:0007669"/>
    <property type="project" value="UniProtKB-UniRule"/>
</dbReference>
<evidence type="ECO:0000256" key="5">
    <source>
        <dbReference type="SAM" id="SignalP"/>
    </source>
</evidence>
<dbReference type="Gene3D" id="2.130.10.10">
    <property type="entry name" value="YVTN repeat-like/Quinoprotein amine dehydrogenase"/>
    <property type="match status" value="1"/>
</dbReference>
<dbReference type="PANTHER" id="PTHR34512">
    <property type="entry name" value="CELL SURFACE PROTEIN"/>
    <property type="match status" value="1"/>
</dbReference>
<evidence type="ECO:0000256" key="4">
    <source>
        <dbReference type="HAMAP-Rule" id="MF_00923"/>
    </source>
</evidence>
<dbReference type="InterPro" id="IPR012640">
    <property type="entry name" value="Membr_lipoprot_lipid_attach_CS"/>
</dbReference>
<dbReference type="PROSITE" id="PS51257">
    <property type="entry name" value="PROKAR_LIPOPROTEIN"/>
    <property type="match status" value="1"/>
</dbReference>
<dbReference type="SUPFAM" id="SSF50998">
    <property type="entry name" value="Quinoprotein alcohol dehydrogenase-like"/>
    <property type="match status" value="1"/>
</dbReference>
<evidence type="ECO:0000259" key="6">
    <source>
        <dbReference type="Pfam" id="PF13360"/>
    </source>
</evidence>
<feature type="chain" id="PRO_5038669224" description="Outer membrane protein assembly factor BamB" evidence="5">
    <location>
        <begin position="25"/>
        <end position="370"/>
    </location>
</feature>
<dbReference type="InterPro" id="IPR011047">
    <property type="entry name" value="Quinoprotein_ADH-like_sf"/>
</dbReference>
<dbReference type="InterPro" id="IPR015943">
    <property type="entry name" value="WD40/YVTN_repeat-like_dom_sf"/>
</dbReference>
<sequence>MMKKTLLALVAAAVLAGCSTPSSQAPTELEDYNSIAEPDVVWSKSVGESLTNFLVPAVVGNSVYAAGGNTVYRLDAQTGDEVWSFETEAPVAAGVGSDGYIVAVGTAKGELVVADAEGKKLWSTFLTSEMDAVPLVGNGLVVVRTADTRVTAFDASTGEQRWRYQRQAPSLTIKNASGMMFFGPMILVGQSNGYLLGLSAEGRPVWQALISEARGITEVERLVDILGTPMLSNDLLCASAFQGRLVCMNAVNGQLRFTHDVTAMTPPAADERFVYIGNTASEIYAFDRTRGYPVWKNEKLKWRGVRAITPMSGVVAVGDSEGYVQILNPESGEIIGRTRLDGAIISPAQNYEQGAVFQTEEGEVAYIKVQ</sequence>
<protein>
    <recommendedName>
        <fullName evidence="4">Outer membrane protein assembly factor BamB</fullName>
    </recommendedName>
</protein>
<dbReference type="InterPro" id="IPR018391">
    <property type="entry name" value="PQQ_b-propeller_rpt"/>
</dbReference>
<dbReference type="Proteomes" id="UP000824083">
    <property type="component" value="Unassembled WGS sequence"/>
</dbReference>
<dbReference type="SMART" id="SM00564">
    <property type="entry name" value="PQQ"/>
    <property type="match status" value="6"/>
</dbReference>
<dbReference type="EMBL" id="DVMY01000050">
    <property type="protein sequence ID" value="HIU37183.1"/>
    <property type="molecule type" value="Genomic_DNA"/>
</dbReference>
<dbReference type="AlphaFoldDB" id="A0A9D1LE17"/>